<reference evidence="12" key="2">
    <citation type="submission" date="2023-01" db="EMBL/GenBank/DDBJ databases">
        <title>Draft genome sequence of Paraferrimonas sedimenticola strain NBRC 101628.</title>
        <authorList>
            <person name="Sun Q."/>
            <person name="Mori K."/>
        </authorList>
    </citation>
    <scope>NUCLEOTIDE SEQUENCE</scope>
    <source>
        <strain evidence="12">NBRC 101628</strain>
    </source>
</reference>
<evidence type="ECO:0000256" key="5">
    <source>
        <dbReference type="ARBA" id="ARBA00022801"/>
    </source>
</evidence>
<dbReference type="GO" id="GO:0004222">
    <property type="term" value="F:metalloendopeptidase activity"/>
    <property type="evidence" value="ECO:0007669"/>
    <property type="project" value="TreeGrafter"/>
</dbReference>
<dbReference type="PANTHER" id="PTHR21666:SF288">
    <property type="entry name" value="CELL DIVISION PROTEIN YTFB"/>
    <property type="match status" value="1"/>
</dbReference>
<dbReference type="InterPro" id="IPR045834">
    <property type="entry name" value="Csd3_N2"/>
</dbReference>
<gene>
    <name evidence="12" type="ORF">GCM10007895_09200</name>
</gene>
<feature type="domain" description="Opacity-associated protein A LysM-like" evidence="10">
    <location>
        <begin position="78"/>
        <end position="155"/>
    </location>
</feature>
<keyword evidence="6" id="KW-0862">Zinc</keyword>
<feature type="compositionally biased region" description="Low complexity" evidence="8">
    <location>
        <begin position="41"/>
        <end position="52"/>
    </location>
</feature>
<dbReference type="CDD" id="cd12797">
    <property type="entry name" value="M23_peptidase"/>
    <property type="match status" value="1"/>
</dbReference>
<proteinExistence type="predicted"/>
<dbReference type="Gene3D" id="3.10.450.350">
    <property type="match status" value="2"/>
</dbReference>
<comment type="subcellular location">
    <subcellularLocation>
        <location evidence="2">Cell envelope</location>
    </subcellularLocation>
</comment>
<evidence type="ECO:0000256" key="8">
    <source>
        <dbReference type="SAM" id="MobiDB-lite"/>
    </source>
</evidence>
<keyword evidence="4" id="KW-0479">Metal-binding</keyword>
<sequence>MLIPSEDAEASRDSAALEPGQRIDIPLDLDSSDSASYTLAPQNPRPQNSPSQALKPASEAVEVDTAPEPVVSINITEEEFQVRSGDSLGKLFKRAGLSPRDTHDVTQLKKAKKSLIKIMPGELITIRKDDDGKFMGLTYEVSKTEYLTVSRVDGELTEEMHKRPVELVQEFAHATITTNFWNAAVGAGMTPKQIMSLAGIFGWDVDFALDIRKGDQFSVLYEKKYVDGQAVGNGNILAASFTNQGERFDAVRYTDGEYYSSEGRSMRKAFLRSPVDFTRVSSNFNPRRLHPVTGKVRPHNGVDYVAPVGTPIKAAGNGRVVASAYGKLNGNYVFIKHNDTYTTKYLHLSKRRVKKGQYVKQGQIIGTLGATGRVTGAHLHYEFIVNGVHRNPRTVKLPKSEPIKASEKEKFLAMAKPLIAQLEQQTQVRMASAQ</sequence>
<feature type="domain" description="Csd3-like second N-terminal" evidence="11">
    <location>
        <begin position="172"/>
        <end position="286"/>
    </location>
</feature>
<dbReference type="InterPro" id="IPR050570">
    <property type="entry name" value="Cell_wall_metabolism_enzyme"/>
</dbReference>
<name>A0AA37RUM5_9GAMM</name>
<evidence type="ECO:0000256" key="3">
    <source>
        <dbReference type="ARBA" id="ARBA00022670"/>
    </source>
</evidence>
<feature type="domain" description="M23ase beta-sheet core" evidence="9">
    <location>
        <begin position="298"/>
        <end position="392"/>
    </location>
</feature>
<dbReference type="AlphaFoldDB" id="A0AA37RUM5"/>
<dbReference type="Gene3D" id="2.70.70.10">
    <property type="entry name" value="Glucose Permease (Domain IIA)"/>
    <property type="match status" value="1"/>
</dbReference>
<dbReference type="InterPro" id="IPR016047">
    <property type="entry name" value="M23ase_b-sheet_dom"/>
</dbReference>
<feature type="region of interest" description="Disordered" evidence="8">
    <location>
        <begin position="1"/>
        <end position="59"/>
    </location>
</feature>
<dbReference type="Pfam" id="PF04225">
    <property type="entry name" value="LysM_OapA"/>
    <property type="match status" value="1"/>
</dbReference>
<evidence type="ECO:0000256" key="1">
    <source>
        <dbReference type="ARBA" id="ARBA00001947"/>
    </source>
</evidence>
<keyword evidence="7" id="KW-0482">Metalloprotease</keyword>
<keyword evidence="13" id="KW-1185">Reference proteome</keyword>
<comment type="caution">
    <text evidence="12">The sequence shown here is derived from an EMBL/GenBank/DDBJ whole genome shotgun (WGS) entry which is preliminary data.</text>
</comment>
<organism evidence="12 13">
    <name type="scientific">Paraferrimonas sedimenticola</name>
    <dbReference type="NCBI Taxonomy" id="375674"/>
    <lineage>
        <taxon>Bacteria</taxon>
        <taxon>Pseudomonadati</taxon>
        <taxon>Pseudomonadota</taxon>
        <taxon>Gammaproteobacteria</taxon>
        <taxon>Alteromonadales</taxon>
        <taxon>Ferrimonadaceae</taxon>
        <taxon>Paraferrimonas</taxon>
    </lineage>
</organism>
<evidence type="ECO:0000259" key="9">
    <source>
        <dbReference type="Pfam" id="PF01551"/>
    </source>
</evidence>
<dbReference type="InterPro" id="IPR011055">
    <property type="entry name" value="Dup_hybrid_motif"/>
</dbReference>
<dbReference type="SUPFAM" id="SSF51261">
    <property type="entry name" value="Duplicated hybrid motif"/>
    <property type="match status" value="1"/>
</dbReference>
<evidence type="ECO:0000313" key="13">
    <source>
        <dbReference type="Proteomes" id="UP001161422"/>
    </source>
</evidence>
<evidence type="ECO:0000256" key="7">
    <source>
        <dbReference type="ARBA" id="ARBA00023049"/>
    </source>
</evidence>
<dbReference type="GO" id="GO:0030313">
    <property type="term" value="C:cell envelope"/>
    <property type="evidence" value="ECO:0007669"/>
    <property type="project" value="UniProtKB-SubCell"/>
</dbReference>
<evidence type="ECO:0000256" key="4">
    <source>
        <dbReference type="ARBA" id="ARBA00022723"/>
    </source>
</evidence>
<evidence type="ECO:0000313" key="12">
    <source>
        <dbReference type="EMBL" id="GLP95614.1"/>
    </source>
</evidence>
<dbReference type="EMBL" id="BSNC01000003">
    <property type="protein sequence ID" value="GLP95614.1"/>
    <property type="molecule type" value="Genomic_DNA"/>
</dbReference>
<evidence type="ECO:0000256" key="2">
    <source>
        <dbReference type="ARBA" id="ARBA00004196"/>
    </source>
</evidence>
<dbReference type="Pfam" id="PF19425">
    <property type="entry name" value="Csd3_N2"/>
    <property type="match status" value="1"/>
</dbReference>
<evidence type="ECO:0000256" key="6">
    <source>
        <dbReference type="ARBA" id="ARBA00022833"/>
    </source>
</evidence>
<dbReference type="PANTHER" id="PTHR21666">
    <property type="entry name" value="PEPTIDASE-RELATED"/>
    <property type="match status" value="1"/>
</dbReference>
<dbReference type="Pfam" id="PF01551">
    <property type="entry name" value="Peptidase_M23"/>
    <property type="match status" value="1"/>
</dbReference>
<keyword evidence="3" id="KW-0645">Protease</keyword>
<reference evidence="12" key="1">
    <citation type="journal article" date="2014" name="Int. J. Syst. Evol. Microbiol.">
        <title>Complete genome sequence of Corynebacterium casei LMG S-19264T (=DSM 44701T), isolated from a smear-ripened cheese.</title>
        <authorList>
            <consortium name="US DOE Joint Genome Institute (JGI-PGF)"/>
            <person name="Walter F."/>
            <person name="Albersmeier A."/>
            <person name="Kalinowski J."/>
            <person name="Ruckert C."/>
        </authorList>
    </citation>
    <scope>NUCLEOTIDE SEQUENCE</scope>
    <source>
        <strain evidence="12">NBRC 101628</strain>
    </source>
</reference>
<accession>A0AA37RUM5</accession>
<dbReference type="GO" id="GO:0042834">
    <property type="term" value="F:peptidoglycan binding"/>
    <property type="evidence" value="ECO:0007669"/>
    <property type="project" value="InterPro"/>
</dbReference>
<protein>
    <submittedName>
        <fullName evidence="12">Family M23 zinc metallopeptidase with OapA domain protein</fullName>
    </submittedName>
</protein>
<comment type="cofactor">
    <cofactor evidence="1">
        <name>Zn(2+)</name>
        <dbReference type="ChEBI" id="CHEBI:29105"/>
    </cofactor>
</comment>
<evidence type="ECO:0000259" key="11">
    <source>
        <dbReference type="Pfam" id="PF19425"/>
    </source>
</evidence>
<dbReference type="Proteomes" id="UP001161422">
    <property type="component" value="Unassembled WGS sequence"/>
</dbReference>
<dbReference type="GO" id="GO:0046872">
    <property type="term" value="F:metal ion binding"/>
    <property type="evidence" value="ECO:0007669"/>
    <property type="project" value="UniProtKB-KW"/>
</dbReference>
<dbReference type="GO" id="GO:0006508">
    <property type="term" value="P:proteolysis"/>
    <property type="evidence" value="ECO:0007669"/>
    <property type="project" value="UniProtKB-KW"/>
</dbReference>
<keyword evidence="5" id="KW-0378">Hydrolase</keyword>
<dbReference type="FunFam" id="2.70.70.10:FF:000002">
    <property type="entry name" value="Murein DD-endopeptidase MepM"/>
    <property type="match status" value="1"/>
</dbReference>
<evidence type="ECO:0000259" key="10">
    <source>
        <dbReference type="Pfam" id="PF04225"/>
    </source>
</evidence>
<dbReference type="InterPro" id="IPR007340">
    <property type="entry name" value="LysM_Opacity-associatedA"/>
</dbReference>